<comment type="caution">
    <text evidence="2">The sequence shown here is derived from an EMBL/GenBank/DDBJ whole genome shotgun (WGS) entry which is preliminary data.</text>
</comment>
<proteinExistence type="predicted"/>
<reference evidence="2" key="1">
    <citation type="journal article" date="2020" name="Mol. Plant Microbe Interact.">
        <title>Genome Sequence of the Biocontrol Agent Coniothyrium minitans strain Conio (IMI 134523).</title>
        <authorList>
            <person name="Patel D."/>
            <person name="Shittu T.A."/>
            <person name="Baroncelli R."/>
            <person name="Muthumeenakshi S."/>
            <person name="Osborne T.H."/>
            <person name="Janganan T.K."/>
            <person name="Sreenivasaprasad S."/>
        </authorList>
    </citation>
    <scope>NUCLEOTIDE SEQUENCE</scope>
    <source>
        <strain evidence="2">Conio</strain>
    </source>
</reference>
<sequence>MSTPCRPFSHNIDSKHTTNTTPTRRHNPASNRTEPNSGKHWAPDMAPSHGRSPSADGPALSSIGLNIMDTPEQNTTEQNRSGCGSRPQGPLRMDVGGWTHGVGG</sequence>
<feature type="region of interest" description="Disordered" evidence="1">
    <location>
        <begin position="1"/>
        <end position="104"/>
    </location>
</feature>
<organism evidence="2 3">
    <name type="scientific">Paraphaeosphaeria minitans</name>
    <dbReference type="NCBI Taxonomy" id="565426"/>
    <lineage>
        <taxon>Eukaryota</taxon>
        <taxon>Fungi</taxon>
        <taxon>Dikarya</taxon>
        <taxon>Ascomycota</taxon>
        <taxon>Pezizomycotina</taxon>
        <taxon>Dothideomycetes</taxon>
        <taxon>Pleosporomycetidae</taxon>
        <taxon>Pleosporales</taxon>
        <taxon>Massarineae</taxon>
        <taxon>Didymosphaeriaceae</taxon>
        <taxon>Paraphaeosphaeria</taxon>
    </lineage>
</organism>
<evidence type="ECO:0000256" key="1">
    <source>
        <dbReference type="SAM" id="MobiDB-lite"/>
    </source>
</evidence>
<feature type="compositionally biased region" description="Polar residues" evidence="1">
    <location>
        <begin position="71"/>
        <end position="82"/>
    </location>
</feature>
<evidence type="ECO:0000313" key="2">
    <source>
        <dbReference type="EMBL" id="KAF9741593.1"/>
    </source>
</evidence>
<dbReference type="EMBL" id="WJXW01000001">
    <property type="protein sequence ID" value="KAF9741593.1"/>
    <property type="molecule type" value="Genomic_DNA"/>
</dbReference>
<protein>
    <submittedName>
        <fullName evidence="2">Uncharacterized protein</fullName>
    </submittedName>
</protein>
<gene>
    <name evidence="2" type="ORF">PMIN01_01132</name>
</gene>
<name>A0A9P6KW51_9PLEO</name>
<keyword evidence="3" id="KW-1185">Reference proteome</keyword>
<accession>A0A9P6KW51</accession>
<dbReference type="Proteomes" id="UP000756921">
    <property type="component" value="Unassembled WGS sequence"/>
</dbReference>
<evidence type="ECO:0000313" key="3">
    <source>
        <dbReference type="Proteomes" id="UP000756921"/>
    </source>
</evidence>
<dbReference type="AlphaFoldDB" id="A0A9P6KW51"/>